<keyword evidence="3" id="KW-1185">Reference proteome</keyword>
<feature type="compositionally biased region" description="Basic and acidic residues" evidence="1">
    <location>
        <begin position="32"/>
        <end position="41"/>
    </location>
</feature>
<organism evidence="2 3">
    <name type="scientific">Anaeramoeba flamelloides</name>
    <dbReference type="NCBI Taxonomy" id="1746091"/>
    <lineage>
        <taxon>Eukaryota</taxon>
        <taxon>Metamonada</taxon>
        <taxon>Anaeramoebidae</taxon>
        <taxon>Anaeramoeba</taxon>
    </lineage>
</organism>
<feature type="compositionally biased region" description="Basic and acidic residues" evidence="1">
    <location>
        <begin position="109"/>
        <end position="130"/>
    </location>
</feature>
<evidence type="ECO:0000313" key="2">
    <source>
        <dbReference type="EMBL" id="KAJ6253791.1"/>
    </source>
</evidence>
<protein>
    <submittedName>
        <fullName evidence="2">Uncharacterized protein</fullName>
    </submittedName>
</protein>
<accession>A0ABQ8ZA86</accession>
<dbReference type="Proteomes" id="UP001150062">
    <property type="component" value="Unassembled WGS sequence"/>
</dbReference>
<dbReference type="EMBL" id="JAOAOG010000028">
    <property type="protein sequence ID" value="KAJ6253791.1"/>
    <property type="molecule type" value="Genomic_DNA"/>
</dbReference>
<comment type="caution">
    <text evidence="2">The sequence shown here is derived from an EMBL/GenBank/DDBJ whole genome shotgun (WGS) entry which is preliminary data.</text>
</comment>
<gene>
    <name evidence="2" type="ORF">M0813_13208</name>
</gene>
<reference evidence="2" key="1">
    <citation type="submission" date="2022-08" db="EMBL/GenBank/DDBJ databases">
        <title>Novel sulfate-reducing endosymbionts in the free-living metamonad Anaeramoeba.</title>
        <authorList>
            <person name="Jerlstrom-Hultqvist J."/>
            <person name="Cepicka I."/>
            <person name="Gallot-Lavallee L."/>
            <person name="Salas-Leiva D."/>
            <person name="Curtis B.A."/>
            <person name="Zahonova K."/>
            <person name="Pipaliya S."/>
            <person name="Dacks J."/>
            <person name="Roger A.J."/>
        </authorList>
    </citation>
    <scope>NUCLEOTIDE SEQUENCE</scope>
    <source>
        <strain evidence="2">Schooner1</strain>
    </source>
</reference>
<name>A0ABQ8ZA86_9EUKA</name>
<proteinExistence type="predicted"/>
<feature type="region of interest" description="Disordered" evidence="1">
    <location>
        <begin position="32"/>
        <end position="134"/>
    </location>
</feature>
<sequence length="159" mass="18498">MSKSDDLENVVKKECDQSGEVEFVIHYTSKLSKQEIGERSPKRNSHLQKLERKLTLTTPKPSFDPQLENKEKIKRRNTIQDQTYSHNFKMETLNQKKNDVPPKMGNEIKSSKKEVHSHDGFRLEKGKQEEFGFEGFSLEKGEISRLSDKESPQPPQSFF</sequence>
<evidence type="ECO:0000313" key="3">
    <source>
        <dbReference type="Proteomes" id="UP001150062"/>
    </source>
</evidence>
<evidence type="ECO:0000256" key="1">
    <source>
        <dbReference type="SAM" id="MobiDB-lite"/>
    </source>
</evidence>